<reference evidence="1" key="1">
    <citation type="submission" date="2014-11" db="EMBL/GenBank/DDBJ databases">
        <authorList>
            <person name="Otto D Thomas"/>
            <person name="Naeem Raeece"/>
        </authorList>
    </citation>
    <scope>NUCLEOTIDE SEQUENCE</scope>
</reference>
<evidence type="ECO:0008006" key="2">
    <source>
        <dbReference type="Google" id="ProtNLM"/>
    </source>
</evidence>
<name>A0A0G4IC19_9ALVE</name>
<organism evidence="1">
    <name type="scientific">Chromera velia CCMP2878</name>
    <dbReference type="NCBI Taxonomy" id="1169474"/>
    <lineage>
        <taxon>Eukaryota</taxon>
        <taxon>Sar</taxon>
        <taxon>Alveolata</taxon>
        <taxon>Colpodellida</taxon>
        <taxon>Chromeraceae</taxon>
        <taxon>Chromera</taxon>
    </lineage>
</organism>
<dbReference type="VEuPathDB" id="CryptoDB:Cvel_12983"/>
<protein>
    <recommendedName>
        <fullName evidence="2">Endonuclease/exonuclease/phosphatase domain-containing protein</fullName>
    </recommendedName>
</protein>
<dbReference type="Gene3D" id="3.60.10.10">
    <property type="entry name" value="Endonuclease/exonuclease/phosphatase"/>
    <property type="match status" value="1"/>
</dbReference>
<dbReference type="EMBL" id="CDMZ01005810">
    <property type="protein sequence ID" value="CEM54718.1"/>
    <property type="molecule type" value="Genomic_DNA"/>
</dbReference>
<accession>A0A0G4IC19</accession>
<sequence>MLIELWLGTATRIQAPFYLKIFSGPIQISSFPNESGSSEELFEGGGNGDSGVVGEGPETKADRPLFEWSSECTQEVKPYGKNFIQLCSDSNLIPLNRLKKKVDGKEFDFPGLCTHYSRQSRVSKPTVTSVIDYMLTAPSVVERIADWKVEFDGIAFPDHASVSFSLCPPPIKQSKKTPFRPSRTSLNALRSSLPTDLSLYQMKSLHRWQLQSKVLQNSAGRVYGNITARLSLLWSRLSLLSLPNPPTLSLLTPLTRLIPSFPHKGGLRTVVLASSDLSRSGLDYSLGL</sequence>
<evidence type="ECO:0000313" key="1">
    <source>
        <dbReference type="EMBL" id="CEM54718.1"/>
    </source>
</evidence>
<dbReference type="AlphaFoldDB" id="A0A0G4IC19"/>
<gene>
    <name evidence="1" type="ORF">Cvel_12983</name>
</gene>
<proteinExistence type="predicted"/>
<dbReference type="InterPro" id="IPR036691">
    <property type="entry name" value="Endo/exonu/phosph_ase_sf"/>
</dbReference>